<dbReference type="RefSeq" id="WP_275471486.1">
    <property type="nucleotide sequence ID" value="NZ_JAPDSH010000004.1"/>
</dbReference>
<dbReference type="EMBL" id="JAPDSH010000004">
    <property type="protein sequence ID" value="MDF0479894.1"/>
    <property type="molecule type" value="Genomic_DNA"/>
</dbReference>
<feature type="compositionally biased region" description="Polar residues" evidence="1">
    <location>
        <begin position="358"/>
        <end position="375"/>
    </location>
</feature>
<dbReference type="PANTHER" id="PTHR13246:SF1">
    <property type="entry name" value="CYTOSOLIC ENDO-BETA-N-ACETYLGLUCOSAMINIDASE"/>
    <property type="match status" value="1"/>
</dbReference>
<keyword evidence="4" id="KW-1185">Reference proteome</keyword>
<accession>A0ABT5X1L9</accession>
<evidence type="ECO:0000313" key="4">
    <source>
        <dbReference type="Proteomes" id="UP001147148"/>
    </source>
</evidence>
<comment type="caution">
    <text evidence="3">The sequence shown here is derived from an EMBL/GenBank/DDBJ whole genome shotgun (WGS) entry which is preliminary data.</text>
</comment>
<dbReference type="Pfam" id="PF03644">
    <property type="entry name" value="Glyco_hydro_85"/>
    <property type="match status" value="1"/>
</dbReference>
<name>A0ABT5X1L9_9ENTE</name>
<dbReference type="InterPro" id="IPR005201">
    <property type="entry name" value="TIM_ENGase"/>
</dbReference>
<protein>
    <recommendedName>
        <fullName evidence="2">Cytosolic endo-beta-N-acetylglucosaminidase TIM barrel domain-containing protein</fullName>
    </recommendedName>
</protein>
<dbReference type="PANTHER" id="PTHR13246">
    <property type="entry name" value="ENDO BETA N-ACETYLGLUCOSAMINIDASE"/>
    <property type="match status" value="1"/>
</dbReference>
<evidence type="ECO:0000259" key="2">
    <source>
        <dbReference type="Pfam" id="PF03644"/>
    </source>
</evidence>
<dbReference type="Proteomes" id="UP001147148">
    <property type="component" value="Unassembled WGS sequence"/>
</dbReference>
<organism evidence="3 4">
    <name type="scientific">Vagococcus proximus</name>
    <dbReference type="NCBI Taxonomy" id="2991417"/>
    <lineage>
        <taxon>Bacteria</taxon>
        <taxon>Bacillati</taxon>
        <taxon>Bacillota</taxon>
        <taxon>Bacilli</taxon>
        <taxon>Lactobacillales</taxon>
        <taxon>Enterococcaceae</taxon>
        <taxon>Vagococcus</taxon>
    </lineage>
</organism>
<dbReference type="Gene3D" id="3.20.20.80">
    <property type="entry name" value="Glycosidases"/>
    <property type="match status" value="1"/>
</dbReference>
<feature type="domain" description="Cytosolic endo-beta-N-acetylglucosaminidase TIM barrel" evidence="2">
    <location>
        <begin position="91"/>
        <end position="420"/>
    </location>
</feature>
<dbReference type="Gene3D" id="2.60.120.260">
    <property type="entry name" value="Galactose-binding domain-like"/>
    <property type="match status" value="1"/>
</dbReference>
<proteinExistence type="predicted"/>
<reference evidence="3" key="1">
    <citation type="submission" date="2022-10" db="EMBL/GenBank/DDBJ databases">
        <title>Vagococcus sp. isolated from poultry meat.</title>
        <authorList>
            <person name="Johansson P."/>
            <person name="Bjorkroth J."/>
        </authorList>
    </citation>
    <scope>NUCLEOTIDE SEQUENCE</scope>
    <source>
        <strain evidence="3">PNs007</strain>
    </source>
</reference>
<evidence type="ECO:0000313" key="3">
    <source>
        <dbReference type="EMBL" id="MDF0479894.1"/>
    </source>
</evidence>
<sequence length="656" mass="74861">MSNKYSAKGPNQPYFHGFSAQQLLNWSPETDKTAKYFRSETPLAARNKTYRETQAQPAIAHQAEVITLSGDYGDPGADLLKGIPDVTRTVDAFARHNFQFWQYVDYYGAWNGMAIDGMTYDDIKEAKDTVYGVLNYPNPAYTDAAHRNGVKSLGGWFWPREDDFSEWVASENGKFPIADKMIELARYMNFDGYFINQEATVSEEHAVKLQEMLIYFKEQAPDLYIQFYDCIKPDGELYYVNGFTDVNSYWVEAENGCASDSMFMNYAWHTERLKEANRHAKEMGRDPLEIIFAGTEHQKYGFNPPYDIRQVFNTEETPLASWGLFCTDFTFSRYPGDNLDNANQHDISERDRQFWSGPKSNPTDTGRLTEENSAPYSDKMVPNDRDNPDHWDGVAHFIAEKTVINTAPFVTHFNTGHGLAFFTEGEKQATREWSNMSSQDILPSWQWWQTGEALIDFDYNTAWNGGSSLKVSQLSKDTLVNLFKMDVMLTGVEQLSVITKAKGNVKGSLVLYFKDDLENPVSLPFGVRETWETSCFELSFYEGREIGKLALNVIGESDSEIYVGELSLKNNIIELTGKPSFSVEQYLEESGEAFVTATLDEEIMYYDIWDNTNNFIDRVHASDSYLNHISKDATQLIVKPVSHSRASYDEIVVELV</sequence>
<feature type="region of interest" description="Disordered" evidence="1">
    <location>
        <begin position="342"/>
        <end position="384"/>
    </location>
</feature>
<evidence type="ECO:0000256" key="1">
    <source>
        <dbReference type="SAM" id="MobiDB-lite"/>
    </source>
</evidence>
<dbReference type="InterPro" id="IPR032979">
    <property type="entry name" value="ENGase"/>
</dbReference>
<gene>
    <name evidence="3" type="ORF">OL233_06270</name>
</gene>